<accession>A0A927A192</accession>
<dbReference type="EMBL" id="JACJQU010000006">
    <property type="protein sequence ID" value="MBD2294364.1"/>
    <property type="molecule type" value="Genomic_DNA"/>
</dbReference>
<reference evidence="2" key="1">
    <citation type="journal article" date="2020" name="ISME J.">
        <title>Comparative genomics reveals insights into cyanobacterial evolution and habitat adaptation.</title>
        <authorList>
            <person name="Chen M.Y."/>
            <person name="Teng W.K."/>
            <person name="Zhao L."/>
            <person name="Hu C.X."/>
            <person name="Zhou Y.K."/>
            <person name="Han B.P."/>
            <person name="Song L.R."/>
            <person name="Shu W.S."/>
        </authorList>
    </citation>
    <scope>NUCLEOTIDE SEQUENCE [LARGE SCALE GENOMIC DNA]</scope>
    <source>
        <strain evidence="2">FACHB-251</strain>
    </source>
</reference>
<gene>
    <name evidence="1" type="ORF">H6G06_12930</name>
</gene>
<organism evidence="1 2">
    <name type="scientific">Anabaena sphaerica FACHB-251</name>
    <dbReference type="NCBI Taxonomy" id="2692883"/>
    <lineage>
        <taxon>Bacteria</taxon>
        <taxon>Bacillati</taxon>
        <taxon>Cyanobacteriota</taxon>
        <taxon>Cyanophyceae</taxon>
        <taxon>Nostocales</taxon>
        <taxon>Nostocaceae</taxon>
        <taxon>Anabaena</taxon>
    </lineage>
</organism>
<dbReference type="RefSeq" id="WP_190560678.1">
    <property type="nucleotide sequence ID" value="NZ_JACJQU010000006.1"/>
</dbReference>
<keyword evidence="2" id="KW-1185">Reference proteome</keyword>
<evidence type="ECO:0000313" key="1">
    <source>
        <dbReference type="EMBL" id="MBD2294364.1"/>
    </source>
</evidence>
<protein>
    <submittedName>
        <fullName evidence="1">Uncharacterized protein</fullName>
    </submittedName>
</protein>
<proteinExistence type="predicted"/>
<comment type="caution">
    <text evidence="1">The sequence shown here is derived from an EMBL/GenBank/DDBJ whole genome shotgun (WGS) entry which is preliminary data.</text>
</comment>
<dbReference type="Proteomes" id="UP000662185">
    <property type="component" value="Unassembled WGS sequence"/>
</dbReference>
<evidence type="ECO:0000313" key="2">
    <source>
        <dbReference type="Proteomes" id="UP000662185"/>
    </source>
</evidence>
<name>A0A927A192_9NOST</name>
<sequence length="49" mass="5662">MTQLLDDVLMINRTESENMEFKPEAADIIGFCRHLPEEIATIVKIPFQI</sequence>
<dbReference type="AlphaFoldDB" id="A0A927A192"/>